<accession>A0AAW2EJT4</accession>
<dbReference type="EMBL" id="JADYXP020000023">
    <property type="protein sequence ID" value="KAL0101892.1"/>
    <property type="molecule type" value="Genomic_DNA"/>
</dbReference>
<keyword evidence="2" id="KW-1185">Reference proteome</keyword>
<organism evidence="1 2">
    <name type="scientific">Cardiocondyla obscurior</name>
    <dbReference type="NCBI Taxonomy" id="286306"/>
    <lineage>
        <taxon>Eukaryota</taxon>
        <taxon>Metazoa</taxon>
        <taxon>Ecdysozoa</taxon>
        <taxon>Arthropoda</taxon>
        <taxon>Hexapoda</taxon>
        <taxon>Insecta</taxon>
        <taxon>Pterygota</taxon>
        <taxon>Neoptera</taxon>
        <taxon>Endopterygota</taxon>
        <taxon>Hymenoptera</taxon>
        <taxon>Apocrita</taxon>
        <taxon>Aculeata</taxon>
        <taxon>Formicoidea</taxon>
        <taxon>Formicidae</taxon>
        <taxon>Myrmicinae</taxon>
        <taxon>Cardiocondyla</taxon>
    </lineage>
</organism>
<evidence type="ECO:0000313" key="1">
    <source>
        <dbReference type="EMBL" id="KAL0101892.1"/>
    </source>
</evidence>
<comment type="caution">
    <text evidence="1">The sequence shown here is derived from an EMBL/GenBank/DDBJ whole genome shotgun (WGS) entry which is preliminary data.</text>
</comment>
<gene>
    <name evidence="1" type="ORF">PUN28_018444</name>
</gene>
<evidence type="ECO:0000313" key="2">
    <source>
        <dbReference type="Proteomes" id="UP001430953"/>
    </source>
</evidence>
<protein>
    <submittedName>
        <fullName evidence="1">Uncharacterized protein</fullName>
    </submittedName>
</protein>
<dbReference type="Proteomes" id="UP001430953">
    <property type="component" value="Unassembled WGS sequence"/>
</dbReference>
<dbReference type="AlphaFoldDB" id="A0AAW2EJT4"/>
<reference evidence="1 2" key="1">
    <citation type="submission" date="2023-03" db="EMBL/GenBank/DDBJ databases">
        <title>High recombination rates correlate with genetic variation in Cardiocondyla obscurior ants.</title>
        <authorList>
            <person name="Errbii M."/>
        </authorList>
    </citation>
    <scope>NUCLEOTIDE SEQUENCE [LARGE SCALE GENOMIC DNA]</scope>
    <source>
        <strain evidence="1">Alpha-2009</strain>
        <tissue evidence="1">Whole body</tissue>
    </source>
</reference>
<name>A0AAW2EJT4_9HYME</name>
<proteinExistence type="predicted"/>
<sequence>MLQIERDFERKYSACKDKLISLWATYFDKFYNLLEKNLSPGDQLNDILMKSQSLNLNSKTVLQIWILIALLAPKSVKIVIKTGDRRRAWKPTISESRDGILVHCKIPGDIEQMCSQKQTKMSEMNLTMQPFIIVVGPEITSIEKIYVRLDKTMYEMPSALKAVDVLFKIFLTFNACYPKECENFWYLIQWCVYEIHTDSDEKNSFICSIANSLKQI</sequence>